<feature type="transmembrane region" description="Helical" evidence="1">
    <location>
        <begin position="177"/>
        <end position="197"/>
    </location>
</feature>
<protein>
    <submittedName>
        <fullName evidence="4">O-acetyltransferase OatA</fullName>
        <ecNumber evidence="4">2.3.1.-</ecNumber>
    </submittedName>
</protein>
<feature type="transmembrane region" description="Helical" evidence="1">
    <location>
        <begin position="21"/>
        <end position="40"/>
    </location>
</feature>
<keyword evidence="1" id="KW-0472">Membrane</keyword>
<feature type="transmembrane region" description="Helical" evidence="1">
    <location>
        <begin position="150"/>
        <end position="170"/>
    </location>
</feature>
<evidence type="ECO:0000259" key="3">
    <source>
        <dbReference type="Pfam" id="PF19040"/>
    </source>
</evidence>
<feature type="transmembrane region" description="Helical" evidence="1">
    <location>
        <begin position="46"/>
        <end position="64"/>
    </location>
</feature>
<keyword evidence="4" id="KW-0808">Transferase</keyword>
<feature type="transmembrane region" description="Helical" evidence="1">
    <location>
        <begin position="374"/>
        <end position="392"/>
    </location>
</feature>
<keyword evidence="1" id="KW-1133">Transmembrane helix</keyword>
<evidence type="ECO:0000313" key="4">
    <source>
        <dbReference type="EMBL" id="PZD74475.1"/>
    </source>
</evidence>
<dbReference type="InterPro" id="IPR002656">
    <property type="entry name" value="Acyl_transf_3_dom"/>
</dbReference>
<dbReference type="EMBL" id="PQWO01000002">
    <property type="protein sequence ID" value="PZD74475.1"/>
    <property type="molecule type" value="Genomic_DNA"/>
</dbReference>
<keyword evidence="5" id="KW-1185">Reference proteome</keyword>
<reference evidence="4 5" key="1">
    <citation type="journal article" date="2018" name="Sci. Rep.">
        <title>A novel species of the marine cyanobacterium Acaryochloris with a unique pigment content and lifestyle.</title>
        <authorList>
            <person name="Partensky F."/>
            <person name="Six C."/>
            <person name="Ratin M."/>
            <person name="Garczarek L."/>
            <person name="Vaulot D."/>
            <person name="Probert I."/>
            <person name="Calteau A."/>
            <person name="Gourvil P."/>
            <person name="Marie D."/>
            <person name="Grebert T."/>
            <person name="Bouchier C."/>
            <person name="Le Panse S."/>
            <person name="Gachenot M."/>
            <person name="Rodriguez F."/>
            <person name="Garrido J.L."/>
        </authorList>
    </citation>
    <scope>NUCLEOTIDE SEQUENCE [LARGE SCALE GENOMIC DNA]</scope>
    <source>
        <strain evidence="4 5">RCC1774</strain>
    </source>
</reference>
<name>A0A2W1JTU9_9CYAN</name>
<comment type="caution">
    <text evidence="4">The sequence shown here is derived from an EMBL/GenBank/DDBJ whole genome shotgun (WGS) entry which is preliminary data.</text>
</comment>
<dbReference type="SUPFAM" id="SSF52266">
    <property type="entry name" value="SGNH hydrolase"/>
    <property type="match status" value="1"/>
</dbReference>
<keyword evidence="4" id="KW-0012">Acyltransferase</keyword>
<dbReference type="InterPro" id="IPR043968">
    <property type="entry name" value="SGNH"/>
</dbReference>
<proteinExistence type="predicted"/>
<dbReference type="Proteomes" id="UP000248857">
    <property type="component" value="Unassembled WGS sequence"/>
</dbReference>
<dbReference type="OrthoDB" id="572802at2"/>
<dbReference type="RefSeq" id="WP_110984582.1">
    <property type="nucleotide sequence ID" value="NZ_CAWNWM010000002.1"/>
</dbReference>
<feature type="transmembrane region" description="Helical" evidence="1">
    <location>
        <begin position="311"/>
        <end position="329"/>
    </location>
</feature>
<dbReference type="PANTHER" id="PTHR23028">
    <property type="entry name" value="ACETYLTRANSFERASE"/>
    <property type="match status" value="1"/>
</dbReference>
<accession>A0A2W1JTU9</accession>
<dbReference type="PANTHER" id="PTHR23028:SF53">
    <property type="entry name" value="ACYL_TRANSF_3 DOMAIN-CONTAINING PROTEIN"/>
    <property type="match status" value="1"/>
</dbReference>
<dbReference type="GO" id="GO:0016020">
    <property type="term" value="C:membrane"/>
    <property type="evidence" value="ECO:0007669"/>
    <property type="project" value="TreeGrafter"/>
</dbReference>
<feature type="domain" description="SGNH" evidence="3">
    <location>
        <begin position="425"/>
        <end position="661"/>
    </location>
</feature>
<feature type="transmembrane region" description="Helical" evidence="1">
    <location>
        <begin position="85"/>
        <end position="106"/>
    </location>
</feature>
<dbReference type="InterPro" id="IPR050879">
    <property type="entry name" value="Acyltransferase_3"/>
</dbReference>
<keyword evidence="1" id="KW-0812">Transmembrane</keyword>
<dbReference type="GO" id="GO:0009103">
    <property type="term" value="P:lipopolysaccharide biosynthetic process"/>
    <property type="evidence" value="ECO:0007669"/>
    <property type="project" value="TreeGrafter"/>
</dbReference>
<dbReference type="Pfam" id="PF19040">
    <property type="entry name" value="SGNH"/>
    <property type="match status" value="1"/>
</dbReference>
<organism evidence="4 5">
    <name type="scientific">Acaryochloris thomasi RCC1774</name>
    <dbReference type="NCBI Taxonomy" id="1764569"/>
    <lineage>
        <taxon>Bacteria</taxon>
        <taxon>Bacillati</taxon>
        <taxon>Cyanobacteriota</taxon>
        <taxon>Cyanophyceae</taxon>
        <taxon>Acaryochloridales</taxon>
        <taxon>Acaryochloridaceae</taxon>
        <taxon>Acaryochloris</taxon>
        <taxon>Acaryochloris thomasi</taxon>
    </lineage>
</organism>
<evidence type="ECO:0000259" key="2">
    <source>
        <dbReference type="Pfam" id="PF01757"/>
    </source>
</evidence>
<gene>
    <name evidence="4" type="primary">oatA_1</name>
    <name evidence="4" type="ORF">C1752_00586</name>
</gene>
<evidence type="ECO:0000256" key="1">
    <source>
        <dbReference type="SAM" id="Phobius"/>
    </source>
</evidence>
<feature type="domain" description="Acyltransferase 3" evidence="2">
    <location>
        <begin position="17"/>
        <end position="348"/>
    </location>
</feature>
<evidence type="ECO:0000313" key="5">
    <source>
        <dbReference type="Proteomes" id="UP000248857"/>
    </source>
</evidence>
<sequence>MNHSVKNSASKKTTYIRGIDGLRALAVLAVIIFHISPAYLPGGFSGVDIFFVISGYVVCGSLIRHSTLNFSDFIVSFYSRRVKRIFPPLLVCLVLVSIFSILFVPASPIARANTNVALSAFLGISNFSLAWNSNAYFSPGTELNPFSHTWSLGIEEQFYVIFPLLFFVWAKHKKRSDIFGVIVNFLLPALLGISLAYSAYETSASPDNAFYLLPSRFWELSCGALLFDLHSRNILIPQSSKAKNLCLLIGIALAGGAFFFSDSTLFPFPWALPSVLGTLFLISGILDGVCQKPIIQRLLEDGRMVDIGKKSYSLYLWHWPIFVFFRWTVGFESAITIASATVLTFLLANISYYYVEIPARKNKYAASLPNWKMVVAGIVTVALSYGFTRLAFRGQKYLSFSVVSQNQDVWNPYSSYTGQINNEDKGFNNRKLFVLGDSHAGAYRPMLRQLSKDQGVDVHIYQKGGCGFSLRKPALSGERSCSLHIEDALSTIETLASPGDILFLAALKIDRIGSNFHGPLPIEDVMAEQSEKKAISDRETALTEAKEIVKKFSDLSMTVVIDAPKPVFSSPPFRCSDWFNASNPVCSSAFTTERDFLLGYRKPVMDKLNKLASHSSNVFIWDPFPILCKADECSAFDGNQPLFYDGDHLSSYGSRALYPSFLSVLEKIWLPSQRS</sequence>
<dbReference type="EC" id="2.3.1.-" evidence="4"/>
<dbReference type="AlphaFoldDB" id="A0A2W1JTU9"/>
<dbReference type="Pfam" id="PF01757">
    <property type="entry name" value="Acyl_transf_3"/>
    <property type="match status" value="1"/>
</dbReference>
<feature type="transmembrane region" description="Helical" evidence="1">
    <location>
        <begin position="267"/>
        <end position="290"/>
    </location>
</feature>
<feature type="transmembrane region" description="Helical" evidence="1">
    <location>
        <begin position="335"/>
        <end position="354"/>
    </location>
</feature>
<dbReference type="GO" id="GO:0016747">
    <property type="term" value="F:acyltransferase activity, transferring groups other than amino-acyl groups"/>
    <property type="evidence" value="ECO:0007669"/>
    <property type="project" value="InterPro"/>
</dbReference>